<dbReference type="RefSeq" id="WP_101882406.1">
    <property type="nucleotide sequence ID" value="NZ_NIHW01000016.1"/>
</dbReference>
<keyword evidence="4" id="KW-0472">Membrane</keyword>
<evidence type="ECO:0000256" key="1">
    <source>
        <dbReference type="ARBA" id="ARBA00022801"/>
    </source>
</evidence>
<evidence type="ECO:0000313" key="5">
    <source>
        <dbReference type="EMBL" id="PLT87002.1"/>
    </source>
</evidence>
<organism evidence="5 6">
    <name type="scientific">Mediterraneibacter gnavus</name>
    <name type="common">Ruminococcus gnavus</name>
    <dbReference type="NCBI Taxonomy" id="33038"/>
    <lineage>
        <taxon>Bacteria</taxon>
        <taxon>Bacillati</taxon>
        <taxon>Bacillota</taxon>
        <taxon>Clostridia</taxon>
        <taxon>Lachnospirales</taxon>
        <taxon>Lachnospiraceae</taxon>
        <taxon>Mediterraneibacter</taxon>
    </lineage>
</organism>
<protein>
    <submittedName>
        <fullName evidence="5">SrtB family sortase</fullName>
    </submittedName>
</protein>
<keyword evidence="1" id="KW-0378">Hydrolase</keyword>
<dbReference type="AlphaFoldDB" id="A0A2N5PZZ9"/>
<evidence type="ECO:0000313" key="6">
    <source>
        <dbReference type="Proteomes" id="UP000234840"/>
    </source>
</evidence>
<name>A0A2N5PZZ9_MEDGN</name>
<evidence type="ECO:0000256" key="4">
    <source>
        <dbReference type="SAM" id="Phobius"/>
    </source>
</evidence>
<feature type="active site" description="Proton donor/acceptor" evidence="2">
    <location>
        <position position="159"/>
    </location>
</feature>
<feature type="active site" description="Acyl-thioester intermediate" evidence="2">
    <location>
        <position position="252"/>
    </location>
</feature>
<reference evidence="5 6" key="1">
    <citation type="journal article" date="2017" name="Genome Med.">
        <title>A novel Ruminococcus gnavus clade enriched in inflammatory bowel disease patients.</title>
        <authorList>
            <person name="Hall A.B."/>
            <person name="Yassour M."/>
            <person name="Sauk J."/>
            <person name="Garner A."/>
            <person name="Jiang X."/>
            <person name="Arthur T."/>
            <person name="Lagoudas G.K."/>
            <person name="Vatanen T."/>
            <person name="Fornelos N."/>
            <person name="Wilson R."/>
            <person name="Bertha M."/>
            <person name="Cohen M."/>
            <person name="Garber J."/>
            <person name="Khalili H."/>
            <person name="Gevers D."/>
            <person name="Ananthakrishnan A.N."/>
            <person name="Kugathasan S."/>
            <person name="Lander E.S."/>
            <person name="Blainey P."/>
            <person name="Vlamakis H."/>
            <person name="Xavier R.J."/>
            <person name="Huttenhower C."/>
        </authorList>
    </citation>
    <scope>NUCLEOTIDE SEQUENCE [LARGE SCALE GENOMIC DNA]</scope>
    <source>
        <strain evidence="5 6">RJX1128</strain>
    </source>
</reference>
<evidence type="ECO:0000256" key="2">
    <source>
        <dbReference type="PIRSR" id="PIRSR605754-1"/>
    </source>
</evidence>
<dbReference type="Pfam" id="PF04203">
    <property type="entry name" value="Sortase"/>
    <property type="match status" value="1"/>
</dbReference>
<comment type="caution">
    <text evidence="5">The sequence shown here is derived from an EMBL/GenBank/DDBJ whole genome shotgun (WGS) entry which is preliminary data.</text>
</comment>
<feature type="transmembrane region" description="Helical" evidence="4">
    <location>
        <begin position="6"/>
        <end position="25"/>
    </location>
</feature>
<dbReference type="SUPFAM" id="SSF63817">
    <property type="entry name" value="Sortase"/>
    <property type="match status" value="1"/>
</dbReference>
<dbReference type="Proteomes" id="UP000234840">
    <property type="component" value="Unassembled WGS sequence"/>
</dbReference>
<dbReference type="Gene3D" id="2.40.260.10">
    <property type="entry name" value="Sortase"/>
    <property type="match status" value="1"/>
</dbReference>
<dbReference type="CDD" id="cd05826">
    <property type="entry name" value="Sortase_B"/>
    <property type="match status" value="1"/>
</dbReference>
<proteinExistence type="predicted"/>
<keyword evidence="4" id="KW-0812">Transmembrane</keyword>
<gene>
    <name evidence="5" type="primary">srtB</name>
    <name evidence="5" type="ORF">CDL20_07675</name>
</gene>
<sequence>MKASIFRWATIILAIISFGIAAFFVGRIYYTEKEYAEGDAVYEDILADVVIFEEEALGESSEPASETGEQERETEESVQEEGSLVPIIDFASLKAINEDVVGWLFLPDTVINYPVVQGEDNSYYLKRLVDGSYNANGSLFVDYQNEMDFSDDNTLIYGHHMDSGKMFASLVKYKDQEFYDAHPVAYFLTEEKSYKIEIFSGYVTTPDSDSYLLTAGSREQTIAWMKEMFHNSDFFADVTIRPEDHIVTFSTCDYEFHDARYVVHGKLTALEEGE</sequence>
<feature type="region of interest" description="Disordered" evidence="3">
    <location>
        <begin position="56"/>
        <end position="81"/>
    </location>
</feature>
<dbReference type="NCBIfam" id="TIGR03064">
    <property type="entry name" value="sortase_srtB"/>
    <property type="match status" value="1"/>
</dbReference>
<dbReference type="EMBL" id="NIHW01000016">
    <property type="protein sequence ID" value="PLT87002.1"/>
    <property type="molecule type" value="Genomic_DNA"/>
</dbReference>
<dbReference type="GO" id="GO:0016787">
    <property type="term" value="F:hydrolase activity"/>
    <property type="evidence" value="ECO:0007669"/>
    <property type="project" value="UniProtKB-KW"/>
</dbReference>
<accession>A0A2N5PZZ9</accession>
<dbReference type="InterPro" id="IPR009835">
    <property type="entry name" value="SrtB"/>
</dbReference>
<dbReference type="InterPro" id="IPR023365">
    <property type="entry name" value="Sortase_dom-sf"/>
</dbReference>
<evidence type="ECO:0000256" key="3">
    <source>
        <dbReference type="SAM" id="MobiDB-lite"/>
    </source>
</evidence>
<dbReference type="InterPro" id="IPR005754">
    <property type="entry name" value="Sortase"/>
</dbReference>
<keyword evidence="4" id="KW-1133">Transmembrane helix</keyword>